<evidence type="ECO:0000313" key="4">
    <source>
        <dbReference type="Proteomes" id="UP000477311"/>
    </source>
</evidence>
<comment type="function">
    <text evidence="2">NDH-1 shuttles electrons from NADH, via FMN and iron-sulfur (Fe-S) centers, to quinones in the respiratory chain. Couples the redox reaction to proton translocation (for every two electrons transferred, four hydrogen ions are translocated across the cytoplasmic membrane), and thus conserves the redox energy in a proton gradient.</text>
</comment>
<dbReference type="GO" id="GO:0005886">
    <property type="term" value="C:plasma membrane"/>
    <property type="evidence" value="ECO:0007669"/>
    <property type="project" value="UniProtKB-SubCell"/>
</dbReference>
<feature type="transmembrane region" description="Helical" evidence="2">
    <location>
        <begin position="132"/>
        <end position="158"/>
    </location>
</feature>
<keyword evidence="4" id="KW-1185">Reference proteome</keyword>
<dbReference type="InterPro" id="IPR042106">
    <property type="entry name" value="Nuo/plastoQ_OxRdtase_6_NuoJ"/>
</dbReference>
<dbReference type="Gene3D" id="1.20.120.1200">
    <property type="entry name" value="NADH-ubiquinone/plastoquinone oxidoreductase chain 6, subunit NuoJ"/>
    <property type="match status" value="1"/>
</dbReference>
<dbReference type="Proteomes" id="UP000477311">
    <property type="component" value="Unassembled WGS sequence"/>
</dbReference>
<dbReference type="GO" id="GO:0048038">
    <property type="term" value="F:quinone binding"/>
    <property type="evidence" value="ECO:0007669"/>
    <property type="project" value="UniProtKB-UniRule"/>
</dbReference>
<accession>A0A6M1RJR4</accession>
<keyword evidence="2" id="KW-0812">Transmembrane</keyword>
<dbReference type="AlphaFoldDB" id="A0A6M1RJR4"/>
<comment type="caution">
    <text evidence="3">The sequence shown here is derived from an EMBL/GenBank/DDBJ whole genome shotgun (WGS) entry which is preliminary data.</text>
</comment>
<keyword evidence="2" id="KW-1003">Cell membrane</keyword>
<comment type="subcellular location">
    <subcellularLocation>
        <location evidence="2">Cell membrane</location>
        <topology evidence="2">Multi-pass membrane protein</topology>
    </subcellularLocation>
</comment>
<dbReference type="Pfam" id="PF00499">
    <property type="entry name" value="Oxidored_q3"/>
    <property type="match status" value="1"/>
</dbReference>
<comment type="catalytic activity">
    <reaction evidence="2">
        <text>a quinone + NADH + 5 H(+)(in) = a quinol + NAD(+) + 4 H(+)(out)</text>
        <dbReference type="Rhea" id="RHEA:57888"/>
        <dbReference type="ChEBI" id="CHEBI:15378"/>
        <dbReference type="ChEBI" id="CHEBI:24646"/>
        <dbReference type="ChEBI" id="CHEBI:57540"/>
        <dbReference type="ChEBI" id="CHEBI:57945"/>
        <dbReference type="ChEBI" id="CHEBI:132124"/>
    </reaction>
</comment>
<dbReference type="InterPro" id="IPR001457">
    <property type="entry name" value="NADH_UbQ/plastoQ_OxRdtase_su6"/>
</dbReference>
<dbReference type="PANTHER" id="PTHR33269">
    <property type="entry name" value="NADH-UBIQUINONE OXIDOREDUCTASE CHAIN 6"/>
    <property type="match status" value="1"/>
</dbReference>
<feature type="transmembrane region" description="Helical" evidence="2">
    <location>
        <begin position="89"/>
        <end position="111"/>
    </location>
</feature>
<dbReference type="RefSeq" id="WP_165108798.1">
    <property type="nucleotide sequence ID" value="NZ_JAAKYA010000085.1"/>
</dbReference>
<reference evidence="3 4" key="1">
    <citation type="submission" date="2020-02" db="EMBL/GenBank/DDBJ databases">
        <title>Draft genome sequence of Limisphaera ngatamarikiensis NGM72.4T, a thermophilic Verrucomicrobia grouped in subdivision 3.</title>
        <authorList>
            <person name="Carere C.R."/>
            <person name="Steen J."/>
            <person name="Hugenholtz P."/>
            <person name="Stott M.B."/>
        </authorList>
    </citation>
    <scope>NUCLEOTIDE SEQUENCE [LARGE SCALE GENOMIC DNA]</scope>
    <source>
        <strain evidence="3 4">NGM72.4</strain>
    </source>
</reference>
<dbReference type="EMBL" id="JAAKYA010000085">
    <property type="protein sequence ID" value="NGO40318.1"/>
    <property type="molecule type" value="Genomic_DNA"/>
</dbReference>
<gene>
    <name evidence="3" type="ORF">G4L39_13060</name>
</gene>
<dbReference type="EC" id="7.1.1.-" evidence="2"/>
<organism evidence="3 4">
    <name type="scientific">Limisphaera ngatamarikiensis</name>
    <dbReference type="NCBI Taxonomy" id="1324935"/>
    <lineage>
        <taxon>Bacteria</taxon>
        <taxon>Pseudomonadati</taxon>
        <taxon>Verrucomicrobiota</taxon>
        <taxon>Verrucomicrobiia</taxon>
        <taxon>Limisphaerales</taxon>
        <taxon>Limisphaeraceae</taxon>
        <taxon>Limisphaera</taxon>
    </lineage>
</organism>
<comment type="similarity">
    <text evidence="1 2">Belongs to the complex I subunit 6 family.</text>
</comment>
<keyword evidence="2" id="KW-0520">NAD</keyword>
<keyword evidence="2" id="KW-0874">Quinone</keyword>
<feature type="transmembrane region" description="Helical" evidence="2">
    <location>
        <begin position="28"/>
        <end position="44"/>
    </location>
</feature>
<keyword evidence="2" id="KW-0472">Membrane</keyword>
<keyword evidence="2" id="KW-1133">Transmembrane helix</keyword>
<comment type="caution">
    <text evidence="2">Lacks conserved residue(s) required for the propagation of feature annotation.</text>
</comment>
<proteinExistence type="inferred from homology"/>
<protein>
    <recommendedName>
        <fullName evidence="2">NADH-quinone oxidoreductase subunit J</fullName>
        <ecNumber evidence="2">7.1.1.-</ecNumber>
    </recommendedName>
</protein>
<sequence length="179" mass="18450">MDLTFVLTGLITLAGAVAAVWLRNLVHAVLALAVSFAGVAAVYLQLGAEFLGFVQILIYVGAVAILIVFALLLTRGGEVPVGGVHASRWWVGALVALAVLGVLGWSGWAAADRGGVGDAPSVTVADLGRDLVTRWVFPLQVLAVLLTAALMGAVLLAWKEEGDAQGVDAPGPSGEETRR</sequence>
<evidence type="ECO:0000313" key="3">
    <source>
        <dbReference type="EMBL" id="NGO40318.1"/>
    </source>
</evidence>
<feature type="transmembrane region" description="Helical" evidence="2">
    <location>
        <begin position="56"/>
        <end position="77"/>
    </location>
</feature>
<evidence type="ECO:0000256" key="1">
    <source>
        <dbReference type="ARBA" id="ARBA00005698"/>
    </source>
</evidence>
<dbReference type="GO" id="GO:0008137">
    <property type="term" value="F:NADH dehydrogenase (ubiquinone) activity"/>
    <property type="evidence" value="ECO:0007669"/>
    <property type="project" value="UniProtKB-UniRule"/>
</dbReference>
<evidence type="ECO:0000256" key="2">
    <source>
        <dbReference type="RuleBase" id="RU004429"/>
    </source>
</evidence>
<name>A0A6M1RJR4_9BACT</name>
<dbReference type="PANTHER" id="PTHR33269:SF17">
    <property type="entry name" value="NADH-UBIQUINONE OXIDOREDUCTASE CHAIN 6"/>
    <property type="match status" value="1"/>
</dbReference>